<evidence type="ECO:0000256" key="4">
    <source>
        <dbReference type="ARBA" id="ARBA00022553"/>
    </source>
</evidence>
<dbReference type="CDD" id="cd00082">
    <property type="entry name" value="HisKA"/>
    <property type="match status" value="1"/>
</dbReference>
<reference evidence="10 11" key="1">
    <citation type="submission" date="2024-09" db="EMBL/GenBank/DDBJ databases">
        <authorList>
            <person name="Sun Q."/>
            <person name="Mori K."/>
        </authorList>
    </citation>
    <scope>NUCLEOTIDE SEQUENCE [LARGE SCALE GENOMIC DNA]</scope>
    <source>
        <strain evidence="10 11">CCM 8654</strain>
    </source>
</reference>
<evidence type="ECO:0000313" key="10">
    <source>
        <dbReference type="EMBL" id="MFC0222389.1"/>
    </source>
</evidence>
<gene>
    <name evidence="10" type="ORF">ACFFJG_07850</name>
</gene>
<dbReference type="InterPro" id="IPR005467">
    <property type="entry name" value="His_kinase_dom"/>
</dbReference>
<dbReference type="InterPro" id="IPR036097">
    <property type="entry name" value="HisK_dim/P_sf"/>
</dbReference>
<dbReference type="CDD" id="cd00075">
    <property type="entry name" value="HATPase"/>
    <property type="match status" value="1"/>
</dbReference>
<dbReference type="EMBL" id="JBHLXH010000001">
    <property type="protein sequence ID" value="MFC0222389.1"/>
    <property type="molecule type" value="Genomic_DNA"/>
</dbReference>
<dbReference type="SUPFAM" id="SSF47384">
    <property type="entry name" value="Homodimeric domain of signal transducing histidine kinase"/>
    <property type="match status" value="1"/>
</dbReference>
<dbReference type="InterPro" id="IPR003594">
    <property type="entry name" value="HATPase_dom"/>
</dbReference>
<keyword evidence="7" id="KW-0902">Two-component regulatory system</keyword>
<dbReference type="InterPro" id="IPR036890">
    <property type="entry name" value="HATPase_C_sf"/>
</dbReference>
<dbReference type="RefSeq" id="WP_378518041.1">
    <property type="nucleotide sequence ID" value="NZ_CBCSDI010000029.1"/>
</dbReference>
<dbReference type="PANTHER" id="PTHR43711:SF28">
    <property type="entry name" value="SENSOR HISTIDINE KINASE YXDK"/>
    <property type="match status" value="1"/>
</dbReference>
<sequence length="599" mass="65437">MQPTATVRHASTTDPWSDEQTRQHLQVLVEGVAVLAGFEQSAISLRRGDEFEVVAGAGEGVVENIVGRRLPHHVVEGELAKADHWDAWRFVPHDRVGDEVLEYSHVPTAAEIDAPDAWHPLDLLTAPVYDDDGVLRGLLSVDGPQDGLRPGPERLALLQKYAGLARTSVLLALEREDLSRRVQMADEARQIVRSALGEPSLDLVLEACRAGVTRSFGAVGMWLTAFDEHDRTTTAWYAVDSEAEPLFSEIDDVVLALAHRYWADQYVAQFSRSRSVHPGLPAEDAQQLLGFLDRIGIGSVLFVPMGAGPQCLGFLALSRVSDTPAWTDLEKEAALDIGRDLGRAVANARALEAERSLVDELRQLDGYRVQLVNTLAHELRSPLFSVSANLELIESEALDPEAQRCLSAASRGTARMKSVVEDLLTMAAIADPQREFVPERVDLRQVLTDVSEECSPAAVARQQNCRLDVPDGPVWCDGRPEELHRMFANLGSNAIKYSDEGGDIDVRLVEEPQEVRISFSDSGLGISEEDQARLFEEFFRSTNPDAKARPGTGLGLAIVERIARRHSGRIEIESKLGVGTTMTVVLPRPSGSGAPAVTA</sequence>
<dbReference type="SUPFAM" id="SSF55874">
    <property type="entry name" value="ATPase domain of HSP90 chaperone/DNA topoisomerase II/histidine kinase"/>
    <property type="match status" value="1"/>
</dbReference>
<dbReference type="PANTHER" id="PTHR43711">
    <property type="entry name" value="TWO-COMPONENT HISTIDINE KINASE"/>
    <property type="match status" value="1"/>
</dbReference>
<comment type="subcellular location">
    <subcellularLocation>
        <location evidence="2">Cell membrane</location>
    </subcellularLocation>
</comment>
<dbReference type="InterPro" id="IPR029016">
    <property type="entry name" value="GAF-like_dom_sf"/>
</dbReference>
<evidence type="ECO:0000313" key="11">
    <source>
        <dbReference type="Proteomes" id="UP001589698"/>
    </source>
</evidence>
<evidence type="ECO:0000256" key="1">
    <source>
        <dbReference type="ARBA" id="ARBA00000085"/>
    </source>
</evidence>
<dbReference type="Proteomes" id="UP001589698">
    <property type="component" value="Unassembled WGS sequence"/>
</dbReference>
<organism evidence="10 11">
    <name type="scientific">Nocardioides zeicaulis</name>
    <dbReference type="NCBI Taxonomy" id="1776857"/>
    <lineage>
        <taxon>Bacteria</taxon>
        <taxon>Bacillati</taxon>
        <taxon>Actinomycetota</taxon>
        <taxon>Actinomycetes</taxon>
        <taxon>Propionibacteriales</taxon>
        <taxon>Nocardioidaceae</taxon>
        <taxon>Nocardioides</taxon>
    </lineage>
</organism>
<keyword evidence="11" id="KW-1185">Reference proteome</keyword>
<dbReference type="InterPro" id="IPR050736">
    <property type="entry name" value="Sensor_HK_Regulatory"/>
</dbReference>
<dbReference type="SMART" id="SM00388">
    <property type="entry name" value="HisKA"/>
    <property type="match status" value="1"/>
</dbReference>
<evidence type="ECO:0000256" key="3">
    <source>
        <dbReference type="ARBA" id="ARBA00012438"/>
    </source>
</evidence>
<dbReference type="Gene3D" id="3.30.565.10">
    <property type="entry name" value="Histidine kinase-like ATPase, C-terminal domain"/>
    <property type="match status" value="1"/>
</dbReference>
<evidence type="ECO:0000256" key="2">
    <source>
        <dbReference type="ARBA" id="ARBA00004236"/>
    </source>
</evidence>
<accession>A0ABV6E0L6</accession>
<evidence type="ECO:0000256" key="7">
    <source>
        <dbReference type="ARBA" id="ARBA00023012"/>
    </source>
</evidence>
<keyword evidence="4" id="KW-0597">Phosphoprotein</keyword>
<feature type="domain" description="Histidine kinase" evidence="9">
    <location>
        <begin position="374"/>
        <end position="590"/>
    </location>
</feature>
<dbReference type="InterPro" id="IPR003661">
    <property type="entry name" value="HisK_dim/P_dom"/>
</dbReference>
<dbReference type="GO" id="GO:0016301">
    <property type="term" value="F:kinase activity"/>
    <property type="evidence" value="ECO:0007669"/>
    <property type="project" value="UniProtKB-KW"/>
</dbReference>
<keyword evidence="6 10" id="KW-0418">Kinase</keyword>
<dbReference type="Gene3D" id="3.30.450.40">
    <property type="match status" value="1"/>
</dbReference>
<dbReference type="SMART" id="SM00387">
    <property type="entry name" value="HATPase_c"/>
    <property type="match status" value="1"/>
</dbReference>
<comment type="caution">
    <text evidence="10">The sequence shown here is derived from an EMBL/GenBank/DDBJ whole genome shotgun (WGS) entry which is preliminary data.</text>
</comment>
<evidence type="ECO:0000256" key="6">
    <source>
        <dbReference type="ARBA" id="ARBA00022777"/>
    </source>
</evidence>
<evidence type="ECO:0000256" key="5">
    <source>
        <dbReference type="ARBA" id="ARBA00022679"/>
    </source>
</evidence>
<evidence type="ECO:0000259" key="9">
    <source>
        <dbReference type="PROSITE" id="PS50109"/>
    </source>
</evidence>
<name>A0ABV6E0L6_9ACTN</name>
<dbReference type="SUPFAM" id="SSF55781">
    <property type="entry name" value="GAF domain-like"/>
    <property type="match status" value="2"/>
</dbReference>
<protein>
    <recommendedName>
        <fullName evidence="3">histidine kinase</fullName>
        <ecNumber evidence="3">2.7.13.3</ecNumber>
    </recommendedName>
</protein>
<feature type="region of interest" description="Disordered" evidence="8">
    <location>
        <begin position="1"/>
        <end position="20"/>
    </location>
</feature>
<proteinExistence type="predicted"/>
<dbReference type="PRINTS" id="PR00344">
    <property type="entry name" value="BCTRLSENSOR"/>
</dbReference>
<dbReference type="EC" id="2.7.13.3" evidence="3"/>
<comment type="catalytic activity">
    <reaction evidence="1">
        <text>ATP + protein L-histidine = ADP + protein N-phospho-L-histidine.</text>
        <dbReference type="EC" id="2.7.13.3"/>
    </reaction>
</comment>
<dbReference type="InterPro" id="IPR004358">
    <property type="entry name" value="Sig_transdc_His_kin-like_C"/>
</dbReference>
<keyword evidence="5" id="KW-0808">Transferase</keyword>
<dbReference type="Gene3D" id="1.10.287.130">
    <property type="match status" value="1"/>
</dbReference>
<dbReference type="Pfam" id="PF02518">
    <property type="entry name" value="HATPase_c"/>
    <property type="match status" value="1"/>
</dbReference>
<dbReference type="PROSITE" id="PS50109">
    <property type="entry name" value="HIS_KIN"/>
    <property type="match status" value="1"/>
</dbReference>
<dbReference type="Pfam" id="PF00512">
    <property type="entry name" value="HisKA"/>
    <property type="match status" value="1"/>
</dbReference>
<evidence type="ECO:0000256" key="8">
    <source>
        <dbReference type="SAM" id="MobiDB-lite"/>
    </source>
</evidence>
<feature type="compositionally biased region" description="Polar residues" evidence="8">
    <location>
        <begin position="1"/>
        <end position="15"/>
    </location>
</feature>